<dbReference type="Pfam" id="PF14299">
    <property type="entry name" value="PP2"/>
    <property type="match status" value="1"/>
</dbReference>
<gene>
    <name evidence="1" type="ORF">CTI12_AA034070</name>
</gene>
<dbReference type="EMBL" id="PKPP01000579">
    <property type="protein sequence ID" value="PWA91030.1"/>
    <property type="molecule type" value="Genomic_DNA"/>
</dbReference>
<dbReference type="PANTHER" id="PTHR32278">
    <property type="entry name" value="F-BOX DOMAIN-CONTAINING PROTEIN"/>
    <property type="match status" value="1"/>
</dbReference>
<dbReference type="STRING" id="35608.A0A2U1PZ33"/>
<dbReference type="InterPro" id="IPR025886">
    <property type="entry name" value="PP2-like"/>
</dbReference>
<protein>
    <submittedName>
        <fullName evidence="1">Phloem protein 2-like protein</fullName>
    </submittedName>
</protein>
<dbReference type="AlphaFoldDB" id="A0A2U1PZ33"/>
<sequence length="282" mass="32277">MAELYQFTSDRTTIDLEILFGNSEAFMIVEGIEFKPLEKEEREGIEDEKVEDMKPISDLDEYWEQKLPDDYEDIIKRSEYDVHWTTKKELYSILCTGLLINDSVEWLFLDNNGNKCLMISARAAIVPAEYEWPTLPESRFGEVAVIDVSRNVVFGKIKYGMLSPETTYANYIVYKLPQDQSKLEAPLIVSSEGSGDYWYIYLVSPQTPVIVRGKVDENTRKPSNKPKIKGIPRQRSDGWMEVQVLEFQTDASMGVIPGLELKTSSDVSLDGIMIQGMELRPM</sequence>
<reference evidence="1 2" key="1">
    <citation type="journal article" date="2018" name="Mol. Plant">
        <title>The genome of Artemisia annua provides insight into the evolution of Asteraceae family and artemisinin biosynthesis.</title>
        <authorList>
            <person name="Shen Q."/>
            <person name="Zhang L."/>
            <person name="Liao Z."/>
            <person name="Wang S."/>
            <person name="Yan T."/>
            <person name="Shi P."/>
            <person name="Liu M."/>
            <person name="Fu X."/>
            <person name="Pan Q."/>
            <person name="Wang Y."/>
            <person name="Lv Z."/>
            <person name="Lu X."/>
            <person name="Zhang F."/>
            <person name="Jiang W."/>
            <person name="Ma Y."/>
            <person name="Chen M."/>
            <person name="Hao X."/>
            <person name="Li L."/>
            <person name="Tang Y."/>
            <person name="Lv G."/>
            <person name="Zhou Y."/>
            <person name="Sun X."/>
            <person name="Brodelius P.E."/>
            <person name="Rose J.K.C."/>
            <person name="Tang K."/>
        </authorList>
    </citation>
    <scope>NUCLEOTIDE SEQUENCE [LARGE SCALE GENOMIC DNA]</scope>
    <source>
        <strain evidence="2">cv. Huhao1</strain>
        <tissue evidence="1">Leaf</tissue>
    </source>
</reference>
<comment type="caution">
    <text evidence="1">The sequence shown here is derived from an EMBL/GenBank/DDBJ whole genome shotgun (WGS) entry which is preliminary data.</text>
</comment>
<keyword evidence="2" id="KW-1185">Reference proteome</keyword>
<accession>A0A2U1PZ33</accession>
<dbReference type="PANTHER" id="PTHR32278:SF135">
    <property type="entry name" value="F-BOX PROTEIN PP2-B12"/>
    <property type="match status" value="1"/>
</dbReference>
<evidence type="ECO:0000313" key="2">
    <source>
        <dbReference type="Proteomes" id="UP000245207"/>
    </source>
</evidence>
<proteinExistence type="predicted"/>
<evidence type="ECO:0000313" key="1">
    <source>
        <dbReference type="EMBL" id="PWA91030.1"/>
    </source>
</evidence>
<organism evidence="1 2">
    <name type="scientific">Artemisia annua</name>
    <name type="common">Sweet wormwood</name>
    <dbReference type="NCBI Taxonomy" id="35608"/>
    <lineage>
        <taxon>Eukaryota</taxon>
        <taxon>Viridiplantae</taxon>
        <taxon>Streptophyta</taxon>
        <taxon>Embryophyta</taxon>
        <taxon>Tracheophyta</taxon>
        <taxon>Spermatophyta</taxon>
        <taxon>Magnoliopsida</taxon>
        <taxon>eudicotyledons</taxon>
        <taxon>Gunneridae</taxon>
        <taxon>Pentapetalae</taxon>
        <taxon>asterids</taxon>
        <taxon>campanulids</taxon>
        <taxon>Asterales</taxon>
        <taxon>Asteraceae</taxon>
        <taxon>Asteroideae</taxon>
        <taxon>Anthemideae</taxon>
        <taxon>Artemisiinae</taxon>
        <taxon>Artemisia</taxon>
    </lineage>
</organism>
<dbReference type="Proteomes" id="UP000245207">
    <property type="component" value="Unassembled WGS sequence"/>
</dbReference>
<dbReference type="OrthoDB" id="1726131at2759"/>
<name>A0A2U1PZ33_ARTAN</name>